<dbReference type="InterPro" id="IPR000550">
    <property type="entry name" value="Hppk"/>
</dbReference>
<dbReference type="CDD" id="cd00483">
    <property type="entry name" value="HPPK"/>
    <property type="match status" value="1"/>
</dbReference>
<dbReference type="GO" id="GO:0003848">
    <property type="term" value="F:2-amino-4-hydroxy-6-hydroxymethyldihydropteridine diphosphokinase activity"/>
    <property type="evidence" value="ECO:0007669"/>
    <property type="project" value="UniProtKB-EC"/>
</dbReference>
<dbReference type="Gene3D" id="3.30.70.560">
    <property type="entry name" value="7,8-Dihydro-6-hydroxymethylpterin-pyrophosphokinase HPPK"/>
    <property type="match status" value="1"/>
</dbReference>
<dbReference type="PANTHER" id="PTHR43071">
    <property type="entry name" value="2-AMINO-4-HYDROXY-6-HYDROXYMETHYLDIHYDROPTERIDINE PYROPHOSPHOKINASE"/>
    <property type="match status" value="1"/>
</dbReference>
<accession>A0ABV8AWP2</accession>
<keyword evidence="6" id="KW-0418">Kinase</keyword>
<dbReference type="RefSeq" id="WP_377911247.1">
    <property type="nucleotide sequence ID" value="NZ_JBHRZT010000005.1"/>
</dbReference>
<evidence type="ECO:0000313" key="11">
    <source>
        <dbReference type="Proteomes" id="UP001595752"/>
    </source>
</evidence>
<dbReference type="PANTHER" id="PTHR43071:SF1">
    <property type="entry name" value="2-AMINO-4-HYDROXY-6-HYDROXYMETHYLDIHYDROPTERIDINE PYROPHOSPHOKINASE"/>
    <property type="match status" value="1"/>
</dbReference>
<dbReference type="Pfam" id="PF01288">
    <property type="entry name" value="HPPK"/>
    <property type="match status" value="1"/>
</dbReference>
<evidence type="ECO:0000256" key="3">
    <source>
        <dbReference type="ARBA" id="ARBA00013253"/>
    </source>
</evidence>
<evidence type="ECO:0000256" key="5">
    <source>
        <dbReference type="ARBA" id="ARBA00022741"/>
    </source>
</evidence>
<dbReference type="SUPFAM" id="SSF55083">
    <property type="entry name" value="6-hydroxymethyl-7,8-dihydropterin pyrophosphokinase, HPPK"/>
    <property type="match status" value="1"/>
</dbReference>
<comment type="pathway">
    <text evidence="2">Cofactor biosynthesis; tetrahydrofolate biosynthesis; 2-amino-4-hydroxy-6-hydroxymethyl-7,8-dihydropteridine diphosphate from 7,8-dihydroneopterin triphosphate: step 4/4.</text>
</comment>
<dbReference type="Proteomes" id="UP001595752">
    <property type="component" value="Unassembled WGS sequence"/>
</dbReference>
<protein>
    <recommendedName>
        <fullName evidence="3">2-amino-4-hydroxy-6-hydroxymethyldihydropteridine diphosphokinase</fullName>
        <ecNumber evidence="3">2.7.6.3</ecNumber>
    </recommendedName>
</protein>
<comment type="caution">
    <text evidence="10">The sequence shown here is derived from an EMBL/GenBank/DDBJ whole genome shotgun (WGS) entry which is preliminary data.</text>
</comment>
<keyword evidence="7" id="KW-0067">ATP-binding</keyword>
<organism evidence="10 11">
    <name type="scientific">Bacillus songklensis</name>
    <dbReference type="NCBI Taxonomy" id="1069116"/>
    <lineage>
        <taxon>Bacteria</taxon>
        <taxon>Bacillati</taxon>
        <taxon>Bacillota</taxon>
        <taxon>Bacilli</taxon>
        <taxon>Bacillales</taxon>
        <taxon>Bacillaceae</taxon>
        <taxon>Bacillus</taxon>
    </lineage>
</organism>
<evidence type="ECO:0000256" key="1">
    <source>
        <dbReference type="ARBA" id="ARBA00000198"/>
    </source>
</evidence>
<evidence type="ECO:0000256" key="8">
    <source>
        <dbReference type="ARBA" id="ARBA00022909"/>
    </source>
</evidence>
<dbReference type="PROSITE" id="PS00794">
    <property type="entry name" value="HPPK"/>
    <property type="match status" value="1"/>
</dbReference>
<dbReference type="EMBL" id="JBHRZT010000005">
    <property type="protein sequence ID" value="MFC3882094.1"/>
    <property type="molecule type" value="Genomic_DNA"/>
</dbReference>
<dbReference type="InterPro" id="IPR035907">
    <property type="entry name" value="Hppk_sf"/>
</dbReference>
<reference evidence="11" key="1">
    <citation type="journal article" date="2019" name="Int. J. Syst. Evol. Microbiol.">
        <title>The Global Catalogue of Microorganisms (GCM) 10K type strain sequencing project: providing services to taxonomists for standard genome sequencing and annotation.</title>
        <authorList>
            <consortium name="The Broad Institute Genomics Platform"/>
            <consortium name="The Broad Institute Genome Sequencing Center for Infectious Disease"/>
            <person name="Wu L."/>
            <person name="Ma J."/>
        </authorList>
    </citation>
    <scope>NUCLEOTIDE SEQUENCE [LARGE SCALE GENOMIC DNA]</scope>
    <source>
        <strain evidence="11">CCUG 61889</strain>
    </source>
</reference>
<evidence type="ECO:0000256" key="7">
    <source>
        <dbReference type="ARBA" id="ARBA00022840"/>
    </source>
</evidence>
<dbReference type="NCBIfam" id="TIGR01498">
    <property type="entry name" value="folK"/>
    <property type="match status" value="1"/>
</dbReference>
<evidence type="ECO:0000256" key="2">
    <source>
        <dbReference type="ARBA" id="ARBA00005051"/>
    </source>
</evidence>
<keyword evidence="11" id="KW-1185">Reference proteome</keyword>
<evidence type="ECO:0000256" key="6">
    <source>
        <dbReference type="ARBA" id="ARBA00022777"/>
    </source>
</evidence>
<evidence type="ECO:0000259" key="9">
    <source>
        <dbReference type="PROSITE" id="PS00794"/>
    </source>
</evidence>
<evidence type="ECO:0000313" key="10">
    <source>
        <dbReference type="EMBL" id="MFC3882094.1"/>
    </source>
</evidence>
<keyword evidence="5" id="KW-0547">Nucleotide-binding</keyword>
<proteinExistence type="predicted"/>
<name>A0ABV8AWP2_9BACI</name>
<sequence length="175" mass="19977">MKNIAFIALGSNLGDRFQYLKGAILELGKNPSIEVVDVSSVYETDPVGYEDQSAFLNMVVKIRTSLSAISLLHLLQEIEKKNGRKREIRWGPRTLDLDILLYNQQNIEAEHLKIPHPRMTERAFVMIPLVEVDRHVSIPNQAHSVLTIIDSLQDKEGVRIWKRKNGEDVYALFAN</sequence>
<keyword evidence="8" id="KW-0289">Folate biosynthesis</keyword>
<dbReference type="EC" id="2.7.6.3" evidence="3"/>
<feature type="domain" description="7,8-dihydro-6-hydroxymethylpterin-pyrophosphokinase" evidence="9">
    <location>
        <begin position="89"/>
        <end position="100"/>
    </location>
</feature>
<evidence type="ECO:0000256" key="4">
    <source>
        <dbReference type="ARBA" id="ARBA00022679"/>
    </source>
</evidence>
<keyword evidence="4 10" id="KW-0808">Transferase</keyword>
<gene>
    <name evidence="10" type="primary">folK</name>
    <name evidence="10" type="ORF">ACFOU2_00570</name>
</gene>
<comment type="catalytic activity">
    <reaction evidence="1">
        <text>6-hydroxymethyl-7,8-dihydropterin + ATP = (7,8-dihydropterin-6-yl)methyl diphosphate + AMP + H(+)</text>
        <dbReference type="Rhea" id="RHEA:11412"/>
        <dbReference type="ChEBI" id="CHEBI:15378"/>
        <dbReference type="ChEBI" id="CHEBI:30616"/>
        <dbReference type="ChEBI" id="CHEBI:44841"/>
        <dbReference type="ChEBI" id="CHEBI:72950"/>
        <dbReference type="ChEBI" id="CHEBI:456215"/>
        <dbReference type="EC" id="2.7.6.3"/>
    </reaction>
</comment>